<keyword evidence="1" id="KW-0808">Transferase</keyword>
<dbReference type="RefSeq" id="WP_330128630.1">
    <property type="nucleotide sequence ID" value="NZ_JAUHLI010000007.1"/>
</dbReference>
<proteinExistence type="predicted"/>
<dbReference type="InterPro" id="IPR014942">
    <property type="entry name" value="AbiEii"/>
</dbReference>
<comment type="caution">
    <text evidence="1">The sequence shown here is derived from an EMBL/GenBank/DDBJ whole genome shotgun (WGS) entry which is preliminary data.</text>
</comment>
<gene>
    <name evidence="1" type="ORF">QWY20_08700</name>
</gene>
<name>A0ABU7J4T8_9GAMM</name>
<dbReference type="Pfam" id="PF08843">
    <property type="entry name" value="AbiEii"/>
    <property type="match status" value="1"/>
</dbReference>
<evidence type="ECO:0000313" key="2">
    <source>
        <dbReference type="Proteomes" id="UP001336314"/>
    </source>
</evidence>
<dbReference type="EMBL" id="JAUHLI010000007">
    <property type="protein sequence ID" value="MEE2001531.1"/>
    <property type="molecule type" value="Genomic_DNA"/>
</dbReference>
<organism evidence="1 2">
    <name type="scientific">Alkalimonas cellulosilytica</name>
    <dbReference type="NCBI Taxonomy" id="3058395"/>
    <lineage>
        <taxon>Bacteria</taxon>
        <taxon>Pseudomonadati</taxon>
        <taxon>Pseudomonadota</taxon>
        <taxon>Gammaproteobacteria</taxon>
        <taxon>Alkalimonas</taxon>
    </lineage>
</organism>
<keyword evidence="2" id="KW-1185">Reference proteome</keyword>
<dbReference type="Proteomes" id="UP001336314">
    <property type="component" value="Unassembled WGS sequence"/>
</dbReference>
<protein>
    <submittedName>
        <fullName evidence="1">Nucleotidyl transferase AbiEii/AbiGii toxin family protein</fullName>
    </submittedName>
</protein>
<dbReference type="GO" id="GO:0016740">
    <property type="term" value="F:transferase activity"/>
    <property type="evidence" value="ECO:0007669"/>
    <property type="project" value="UniProtKB-KW"/>
</dbReference>
<evidence type="ECO:0000313" key="1">
    <source>
        <dbReference type="EMBL" id="MEE2001531.1"/>
    </source>
</evidence>
<sequence>MSAYKRLQHQRIAACLENFNSDFLSQHTILFGGGTRIALEFGEYRESVDIDFLCPDKAAYRAVRQQVTNQSLGKLVQQDFHYSRDIIFDRYGVRTFIVASGVPIKLEFVAFDNYQLETDKAGTLFPVPYINHASCFVTKLLANADRVGVKPYKDILDILVMCAHLGEIPQAALDEAYSHYSKKVIDQSLQKSLLQLTQNTTVYAEAAVGMGVDSHFFSSVILPAAYKLLAEPAVTSSPSER</sequence>
<accession>A0ABU7J4T8</accession>
<reference evidence="1 2" key="1">
    <citation type="submission" date="2023-07" db="EMBL/GenBank/DDBJ databases">
        <title>Alkalimonas sp., MEB108 novel, alkaliphilic bacterium isolated from Lonar Lake, India.</title>
        <authorList>
            <person name="Joshi A."/>
            <person name="Thite S."/>
        </authorList>
    </citation>
    <scope>NUCLEOTIDE SEQUENCE [LARGE SCALE GENOMIC DNA]</scope>
    <source>
        <strain evidence="1 2">MEB108</strain>
    </source>
</reference>